<evidence type="ECO:0000256" key="2">
    <source>
        <dbReference type="ARBA" id="ARBA00022801"/>
    </source>
</evidence>
<dbReference type="GO" id="GO:0016787">
    <property type="term" value="F:hydrolase activity"/>
    <property type="evidence" value="ECO:0007669"/>
    <property type="project" value="UniProtKB-KW"/>
</dbReference>
<dbReference type="PANTHER" id="PTHR42988:SF2">
    <property type="entry name" value="CYCLIC NUCLEOTIDE PHOSPHODIESTERASE CBUA0032-RELATED"/>
    <property type="match status" value="1"/>
</dbReference>
<dbReference type="EMBL" id="LLZH01000234">
    <property type="protein sequence ID" value="KUL30927.1"/>
    <property type="molecule type" value="Genomic_DNA"/>
</dbReference>
<dbReference type="Proteomes" id="UP000053244">
    <property type="component" value="Unassembled WGS sequence"/>
</dbReference>
<keyword evidence="1" id="KW-0479">Metal-binding</keyword>
<dbReference type="InterPro" id="IPR004843">
    <property type="entry name" value="Calcineurin-like_PHP"/>
</dbReference>
<dbReference type="RefSeq" id="WP_067695108.1">
    <property type="nucleotide sequence ID" value="NZ_LLZH01000234.1"/>
</dbReference>
<evidence type="ECO:0000256" key="3">
    <source>
        <dbReference type="ARBA" id="ARBA00023004"/>
    </source>
</evidence>
<proteinExistence type="inferred from homology"/>
<dbReference type="InterPro" id="IPR050884">
    <property type="entry name" value="CNP_phosphodiesterase-III"/>
</dbReference>
<sequence length="295" mass="31122">MRILHLSDTHVTAAAGVNRDGIDAREALRGMLLDCAEVPGVDVVLVTGDVADDGSVTAYRDVLAMVGGFARERRVPVVFTTGNHDERGAFTEVLGSGHLGADGRDGAVEWLRSAGGERAAVTVVGGYRIITLDSLVPGEPYGWISPAQRDWLRGVLARTPYQSILAFHHPPLAVPGVLAQEAMGLRDGDELAAVIAGTDVGLILCGHFHSQVSGFLAGVPVWVTPGVVNRIDLTAAPDTVRAVRGASASLVDLGGPHSPVLHTLHARDRRAGQRAYDVGADRIAELSIRYGRRSS</sequence>
<dbReference type="OrthoDB" id="5241795at2"/>
<evidence type="ECO:0000256" key="4">
    <source>
        <dbReference type="ARBA" id="ARBA00025742"/>
    </source>
</evidence>
<protein>
    <submittedName>
        <fullName evidence="6">Metallophosphoesterase</fullName>
    </submittedName>
</protein>
<gene>
    <name evidence="6" type="ORF">ADL15_23530</name>
</gene>
<evidence type="ECO:0000313" key="6">
    <source>
        <dbReference type="EMBL" id="KUL30927.1"/>
    </source>
</evidence>
<evidence type="ECO:0000256" key="1">
    <source>
        <dbReference type="ARBA" id="ARBA00022723"/>
    </source>
</evidence>
<organism evidence="6 7">
    <name type="scientific">Actinoplanes awajinensis subsp. mycoplanecinus</name>
    <dbReference type="NCBI Taxonomy" id="135947"/>
    <lineage>
        <taxon>Bacteria</taxon>
        <taxon>Bacillati</taxon>
        <taxon>Actinomycetota</taxon>
        <taxon>Actinomycetes</taxon>
        <taxon>Micromonosporales</taxon>
        <taxon>Micromonosporaceae</taxon>
        <taxon>Actinoplanes</taxon>
    </lineage>
</organism>
<reference evidence="6 7" key="1">
    <citation type="submission" date="2015-10" db="EMBL/GenBank/DDBJ databases">
        <authorList>
            <person name="Gilbert D.G."/>
        </authorList>
    </citation>
    <scope>NUCLEOTIDE SEQUENCE [LARGE SCALE GENOMIC DNA]</scope>
    <source>
        <strain evidence="6 7">NRRL B-16712</strain>
    </source>
</reference>
<feature type="domain" description="Calcineurin-like phosphoesterase" evidence="5">
    <location>
        <begin position="1"/>
        <end position="210"/>
    </location>
</feature>
<dbReference type="AlphaFoldDB" id="A0A117MQX1"/>
<accession>A0A117MQX1</accession>
<comment type="similarity">
    <text evidence="4">Belongs to the cyclic nucleotide phosphodiesterase class-III family.</text>
</comment>
<dbReference type="SUPFAM" id="SSF56300">
    <property type="entry name" value="Metallo-dependent phosphatases"/>
    <property type="match status" value="1"/>
</dbReference>
<name>A0A117MQX1_9ACTN</name>
<comment type="caution">
    <text evidence="6">The sequence shown here is derived from an EMBL/GenBank/DDBJ whole genome shotgun (WGS) entry which is preliminary data.</text>
</comment>
<keyword evidence="2" id="KW-0378">Hydrolase</keyword>
<dbReference type="Pfam" id="PF00149">
    <property type="entry name" value="Metallophos"/>
    <property type="match status" value="1"/>
</dbReference>
<evidence type="ECO:0000313" key="7">
    <source>
        <dbReference type="Proteomes" id="UP000053244"/>
    </source>
</evidence>
<dbReference type="Gene3D" id="3.60.21.10">
    <property type="match status" value="1"/>
</dbReference>
<evidence type="ECO:0000259" key="5">
    <source>
        <dbReference type="Pfam" id="PF00149"/>
    </source>
</evidence>
<dbReference type="GO" id="GO:0046872">
    <property type="term" value="F:metal ion binding"/>
    <property type="evidence" value="ECO:0007669"/>
    <property type="project" value="UniProtKB-KW"/>
</dbReference>
<dbReference type="InterPro" id="IPR029052">
    <property type="entry name" value="Metallo-depent_PP-like"/>
</dbReference>
<keyword evidence="3" id="KW-0408">Iron</keyword>
<dbReference type="PANTHER" id="PTHR42988">
    <property type="entry name" value="PHOSPHOHYDROLASE"/>
    <property type="match status" value="1"/>
</dbReference>
<keyword evidence="7" id="KW-1185">Reference proteome</keyword>